<dbReference type="InterPro" id="IPR009061">
    <property type="entry name" value="DNA-bd_dom_put_sf"/>
</dbReference>
<feature type="domain" description="HTH merR-type" evidence="1">
    <location>
        <begin position="4"/>
        <end position="37"/>
    </location>
</feature>
<sequence length="47" mass="5223">MTSHYAIGQLAKTAGVNVETIRYYERQGLITQPPKTALVQVKSLIHP</sequence>
<evidence type="ECO:0000313" key="2">
    <source>
        <dbReference type="EMBL" id="HAR56753.1"/>
    </source>
</evidence>
<dbReference type="EMBL" id="DMUP01000194">
    <property type="protein sequence ID" value="HAR56753.1"/>
    <property type="molecule type" value="Genomic_DNA"/>
</dbReference>
<reference evidence="2 3" key="1">
    <citation type="journal article" date="2018" name="Nat. Biotechnol.">
        <title>A standardized bacterial taxonomy based on genome phylogeny substantially revises the tree of life.</title>
        <authorList>
            <person name="Parks D.H."/>
            <person name="Chuvochina M."/>
            <person name="Waite D.W."/>
            <person name="Rinke C."/>
            <person name="Skarshewski A."/>
            <person name="Chaumeil P.A."/>
            <person name="Hugenholtz P."/>
        </authorList>
    </citation>
    <scope>NUCLEOTIDE SEQUENCE [LARGE SCALE GENOMIC DNA]</scope>
    <source>
        <strain evidence="2">UBA9360</strain>
    </source>
</reference>
<comment type="caution">
    <text evidence="2">The sequence shown here is derived from an EMBL/GenBank/DDBJ whole genome shotgun (WGS) entry which is preliminary data.</text>
</comment>
<gene>
    <name evidence="2" type="ORF">DCR58_08215</name>
</gene>
<organism evidence="2 3">
    <name type="scientific">Idiomarina baltica</name>
    <dbReference type="NCBI Taxonomy" id="190892"/>
    <lineage>
        <taxon>Bacteria</taxon>
        <taxon>Pseudomonadati</taxon>
        <taxon>Pseudomonadota</taxon>
        <taxon>Gammaproteobacteria</taxon>
        <taxon>Alteromonadales</taxon>
        <taxon>Idiomarinaceae</taxon>
        <taxon>Idiomarina</taxon>
    </lineage>
</organism>
<protein>
    <recommendedName>
        <fullName evidence="1">HTH merR-type domain-containing protein</fullName>
    </recommendedName>
</protein>
<name>A0A348WQE1_9GAMM</name>
<accession>A0A348WQE1</accession>
<dbReference type="PRINTS" id="PR00040">
    <property type="entry name" value="HTHMERR"/>
</dbReference>
<dbReference type="Pfam" id="PF00376">
    <property type="entry name" value="MerR"/>
    <property type="match status" value="1"/>
</dbReference>
<dbReference type="InterPro" id="IPR000551">
    <property type="entry name" value="MerR-type_HTH_dom"/>
</dbReference>
<dbReference type="AlphaFoldDB" id="A0A348WQE1"/>
<evidence type="ECO:0000259" key="1">
    <source>
        <dbReference type="PROSITE" id="PS50937"/>
    </source>
</evidence>
<dbReference type="PROSITE" id="PS00552">
    <property type="entry name" value="HTH_MERR_1"/>
    <property type="match status" value="1"/>
</dbReference>
<dbReference type="GO" id="GO:0006355">
    <property type="term" value="P:regulation of DNA-templated transcription"/>
    <property type="evidence" value="ECO:0007669"/>
    <property type="project" value="InterPro"/>
</dbReference>
<evidence type="ECO:0000313" key="3">
    <source>
        <dbReference type="Proteomes" id="UP000262878"/>
    </source>
</evidence>
<proteinExistence type="predicted"/>
<dbReference type="GO" id="GO:0003677">
    <property type="term" value="F:DNA binding"/>
    <property type="evidence" value="ECO:0007669"/>
    <property type="project" value="InterPro"/>
</dbReference>
<dbReference type="SUPFAM" id="SSF46955">
    <property type="entry name" value="Putative DNA-binding domain"/>
    <property type="match status" value="1"/>
</dbReference>
<dbReference type="PROSITE" id="PS50937">
    <property type="entry name" value="HTH_MERR_2"/>
    <property type="match status" value="1"/>
</dbReference>
<dbReference type="Proteomes" id="UP000262878">
    <property type="component" value="Unassembled WGS sequence"/>
</dbReference>
<dbReference type="Gene3D" id="1.10.1660.10">
    <property type="match status" value="1"/>
</dbReference>